<name>A0ACC0EGU4_9BASI</name>
<evidence type="ECO:0000313" key="1">
    <source>
        <dbReference type="EMBL" id="KAI7953404.1"/>
    </source>
</evidence>
<dbReference type="Proteomes" id="UP001060170">
    <property type="component" value="Chromosome 6"/>
</dbReference>
<protein>
    <submittedName>
        <fullName evidence="1">Uncharacterized protein</fullName>
    </submittedName>
</protein>
<comment type="caution">
    <text evidence="1">The sequence shown here is derived from an EMBL/GenBank/DDBJ whole genome shotgun (WGS) entry which is preliminary data.</text>
</comment>
<evidence type="ECO:0000313" key="2">
    <source>
        <dbReference type="Proteomes" id="UP001060170"/>
    </source>
</evidence>
<reference evidence="2" key="1">
    <citation type="journal article" date="2018" name="BMC Genomics">
        <title>Genomic insights into host adaptation between the wheat stripe rust pathogen (Puccinia striiformis f. sp. tritici) and the barley stripe rust pathogen (Puccinia striiformis f. sp. hordei).</title>
        <authorList>
            <person name="Xia C."/>
            <person name="Wang M."/>
            <person name="Yin C."/>
            <person name="Cornejo O.E."/>
            <person name="Hulbert S.H."/>
            <person name="Chen X."/>
        </authorList>
    </citation>
    <scope>NUCLEOTIDE SEQUENCE [LARGE SCALE GENOMIC DNA]</scope>
    <source>
        <strain evidence="2">93-210</strain>
    </source>
</reference>
<gene>
    <name evidence="1" type="ORF">MJO28_005951</name>
</gene>
<dbReference type="EMBL" id="CM045870">
    <property type="protein sequence ID" value="KAI7953404.1"/>
    <property type="molecule type" value="Genomic_DNA"/>
</dbReference>
<keyword evidence="2" id="KW-1185">Reference proteome</keyword>
<reference evidence="1 2" key="3">
    <citation type="journal article" date="2022" name="Microbiol. Spectr.">
        <title>Folding features and dynamics of 3D genome architecture in plant fungal pathogens.</title>
        <authorList>
            <person name="Xia C."/>
        </authorList>
    </citation>
    <scope>NUCLEOTIDE SEQUENCE [LARGE SCALE GENOMIC DNA]</scope>
    <source>
        <strain evidence="1 2">93-210</strain>
    </source>
</reference>
<accession>A0ACC0EGU4</accession>
<organism evidence="1 2">
    <name type="scientific">Puccinia striiformis f. sp. tritici</name>
    <dbReference type="NCBI Taxonomy" id="168172"/>
    <lineage>
        <taxon>Eukaryota</taxon>
        <taxon>Fungi</taxon>
        <taxon>Dikarya</taxon>
        <taxon>Basidiomycota</taxon>
        <taxon>Pucciniomycotina</taxon>
        <taxon>Pucciniomycetes</taxon>
        <taxon>Pucciniales</taxon>
        <taxon>Pucciniaceae</taxon>
        <taxon>Puccinia</taxon>
    </lineage>
</organism>
<reference evidence="2" key="2">
    <citation type="journal article" date="2018" name="Mol. Plant Microbe Interact.">
        <title>Genome sequence resources for the wheat stripe rust pathogen (Puccinia striiformis f. sp. tritici) and the barley stripe rust pathogen (Puccinia striiformis f. sp. hordei).</title>
        <authorList>
            <person name="Xia C."/>
            <person name="Wang M."/>
            <person name="Yin C."/>
            <person name="Cornejo O.E."/>
            <person name="Hulbert S.H."/>
            <person name="Chen X."/>
        </authorList>
    </citation>
    <scope>NUCLEOTIDE SEQUENCE [LARGE SCALE GENOMIC DNA]</scope>
    <source>
        <strain evidence="2">93-210</strain>
    </source>
</reference>
<proteinExistence type="predicted"/>
<sequence length="96" mass="10831">MKPFLETQRVFSKEQSQFLWNRNMTGVSLLLFYAANCAFLPQPCDLSQCLTKTVRLYCDLMGMSIDLVQAMMGRARPALDLAQGQVCINFLQCSIG</sequence>